<dbReference type="GO" id="GO:0008568">
    <property type="term" value="F:microtubule severing ATPase activity"/>
    <property type="evidence" value="ECO:0007669"/>
    <property type="project" value="UniProtKB-EC"/>
</dbReference>
<dbReference type="Gene3D" id="1.10.8.60">
    <property type="match status" value="1"/>
</dbReference>
<feature type="compositionally biased region" description="Low complexity" evidence="9">
    <location>
        <begin position="152"/>
        <end position="166"/>
    </location>
</feature>
<evidence type="ECO:0000256" key="4">
    <source>
        <dbReference type="ARBA" id="ARBA00022741"/>
    </source>
</evidence>
<keyword evidence="2 8" id="KW-0963">Cytoplasm</keyword>
<keyword evidence="4 8" id="KW-0547">Nucleotide-binding</keyword>
<dbReference type="PROSITE" id="PS00674">
    <property type="entry name" value="AAA"/>
    <property type="match status" value="1"/>
</dbReference>
<feature type="binding site" evidence="8">
    <location>
        <begin position="247"/>
        <end position="254"/>
    </location>
    <ligand>
        <name>ATP</name>
        <dbReference type="ChEBI" id="CHEBI:30616"/>
    </ligand>
</feature>
<feature type="compositionally biased region" description="Basic and acidic residues" evidence="9">
    <location>
        <begin position="646"/>
        <end position="702"/>
    </location>
</feature>
<comment type="activity regulation">
    <text evidence="8">ATPase activity is stimulated by microtubules, which promote homooligomerization. ATP-dependent microtubule severing is stimulated by interaction with KATNB1.</text>
</comment>
<dbReference type="InterPro" id="IPR041569">
    <property type="entry name" value="AAA_lid_3"/>
</dbReference>
<dbReference type="Pfam" id="PF00004">
    <property type="entry name" value="AAA"/>
    <property type="match status" value="2"/>
</dbReference>
<dbReference type="GO" id="GO:0005524">
    <property type="term" value="F:ATP binding"/>
    <property type="evidence" value="ECO:0007669"/>
    <property type="project" value="UniProtKB-KW"/>
</dbReference>
<dbReference type="InterPro" id="IPR008604">
    <property type="entry name" value="MAP7_fam"/>
</dbReference>
<dbReference type="FunFam" id="3.40.50.300:FF:000159">
    <property type="entry name" value="Katanin p60 ATPase-containing subunit A1"/>
    <property type="match status" value="1"/>
</dbReference>
<dbReference type="GO" id="GO:0005737">
    <property type="term" value="C:cytoplasm"/>
    <property type="evidence" value="ECO:0007669"/>
    <property type="project" value="UniProtKB-SubCell"/>
</dbReference>
<feature type="domain" description="AAA+ ATPase" evidence="10">
    <location>
        <begin position="239"/>
        <end position="1537"/>
    </location>
</feature>
<feature type="compositionally biased region" description="Basic and acidic residues" evidence="9">
    <location>
        <begin position="1411"/>
        <end position="1435"/>
    </location>
</feature>
<dbReference type="SMART" id="SM00382">
    <property type="entry name" value="AAA"/>
    <property type="match status" value="1"/>
</dbReference>
<evidence type="ECO:0000313" key="11">
    <source>
        <dbReference type="EMBL" id="EKC35887.1"/>
    </source>
</evidence>
<dbReference type="InterPro" id="IPR028596">
    <property type="entry name" value="KATNA1"/>
</dbReference>
<accession>K1QG70</accession>
<comment type="catalytic activity">
    <reaction evidence="8">
        <text>n ATP + n H2O + a microtubule = n ADP + n phosphate + (n+1) alpha/beta tubulin heterodimers.</text>
        <dbReference type="EC" id="5.6.1.1"/>
    </reaction>
</comment>
<evidence type="ECO:0000256" key="7">
    <source>
        <dbReference type="ARBA" id="ARBA00023235"/>
    </source>
</evidence>
<keyword evidence="8" id="KW-0132">Cell division</keyword>
<feature type="compositionally biased region" description="Basic and acidic residues" evidence="9">
    <location>
        <begin position="904"/>
        <end position="924"/>
    </location>
</feature>
<dbReference type="InterPro" id="IPR027417">
    <property type="entry name" value="P-loop_NTPase"/>
</dbReference>
<feature type="region of interest" description="Disordered" evidence="9">
    <location>
        <begin position="66"/>
        <end position="187"/>
    </location>
</feature>
<dbReference type="GO" id="GO:0008017">
    <property type="term" value="F:microtubule binding"/>
    <property type="evidence" value="ECO:0007669"/>
    <property type="project" value="UniProtKB-UniRule"/>
</dbReference>
<comment type="function">
    <text evidence="8">Catalytic subunit of a complex which severs microtubules in an ATP-dependent manner. Microtubule severing may promote rapid reorganization of cellular microtubule arrays and the release of microtubules from the centrosome following nucleation.</text>
</comment>
<evidence type="ECO:0000256" key="5">
    <source>
        <dbReference type="ARBA" id="ARBA00022840"/>
    </source>
</evidence>
<dbReference type="InterPro" id="IPR003959">
    <property type="entry name" value="ATPase_AAA_core"/>
</dbReference>
<feature type="compositionally biased region" description="Basic and acidic residues" evidence="9">
    <location>
        <begin position="1027"/>
        <end position="1082"/>
    </location>
</feature>
<comment type="subunit">
    <text evidence="8">Can homooligomerize into hexameric rings, which may be promoted by interaction with microtubules. Interacts with KATNB1, which may serve as a targeting subunit.</text>
</comment>
<feature type="compositionally biased region" description="Basic and acidic residues" evidence="9">
    <location>
        <begin position="540"/>
        <end position="555"/>
    </location>
</feature>
<gene>
    <name evidence="8" type="primary">KATNA1</name>
    <name evidence="11" type="ORF">CGI_10016028</name>
</gene>
<dbReference type="EMBL" id="JH817133">
    <property type="protein sequence ID" value="EKC35887.1"/>
    <property type="molecule type" value="Genomic_DNA"/>
</dbReference>
<dbReference type="GO" id="GO:0000922">
    <property type="term" value="C:spindle pole"/>
    <property type="evidence" value="ECO:0007669"/>
    <property type="project" value="UniProtKB-SubCell"/>
</dbReference>
<feature type="compositionally biased region" description="Basic and acidic residues" evidence="9">
    <location>
        <begin position="1160"/>
        <end position="1218"/>
    </location>
</feature>
<dbReference type="FunFam" id="1.20.58.80:FF:000003">
    <property type="entry name" value="Katanin p60 ATPase-containing subunit A1"/>
    <property type="match status" value="1"/>
</dbReference>
<evidence type="ECO:0000256" key="3">
    <source>
        <dbReference type="ARBA" id="ARBA00022701"/>
    </source>
</evidence>
<feature type="compositionally biased region" description="Polar residues" evidence="9">
    <location>
        <begin position="1599"/>
        <end position="1620"/>
    </location>
</feature>
<dbReference type="HAMAP" id="MF_03023">
    <property type="entry name" value="Katanin_p60_A1"/>
    <property type="match status" value="1"/>
</dbReference>
<feature type="region of interest" description="Disordered" evidence="9">
    <location>
        <begin position="802"/>
        <end position="827"/>
    </location>
</feature>
<dbReference type="GO" id="GO:0005813">
    <property type="term" value="C:centrosome"/>
    <property type="evidence" value="ECO:0007669"/>
    <property type="project" value="UniProtKB-SubCell"/>
</dbReference>
<dbReference type="Pfam" id="PF21126">
    <property type="entry name" value="KATNA1_MIT"/>
    <property type="match status" value="1"/>
</dbReference>
<feature type="compositionally biased region" description="Polar residues" evidence="9">
    <location>
        <begin position="1482"/>
        <end position="1491"/>
    </location>
</feature>
<name>K1QG70_MAGGI</name>
<feature type="compositionally biased region" description="Low complexity" evidence="9">
    <location>
        <begin position="1318"/>
        <end position="1338"/>
    </location>
</feature>
<dbReference type="CDD" id="cd21748">
    <property type="entry name" value="Kp60-NTD"/>
    <property type="match status" value="1"/>
</dbReference>
<dbReference type="Pfam" id="PF05672">
    <property type="entry name" value="MAP7"/>
    <property type="match status" value="1"/>
</dbReference>
<dbReference type="Gene3D" id="1.20.58.80">
    <property type="entry name" value="Phosphotransferase system, lactose/cellobiose-type IIA subunit"/>
    <property type="match status" value="1"/>
</dbReference>
<feature type="compositionally biased region" description="Polar residues" evidence="9">
    <location>
        <begin position="810"/>
        <end position="823"/>
    </location>
</feature>
<keyword evidence="3 8" id="KW-0493">Microtubule</keyword>
<sequence length="1717" mass="191893">MARETALFGQYDTSLVYYQGVIQQIQKYLSAIKDPDRRRKWMQARDMIVSECDQVKEICDTLASFKSNPRPSAYNSYDNQEIGSPFGDYARNDYSRHEEPTRDPDVWPPPTPVEHRPGPNYRGGARQPARKPEPARNRAAPSRAGPGDRRGPSQPSGRGRQPAPGQKDNKKKGDDGEKKFDPTGYDKDLVENLERDIVQKNPNVSWDSIADLVEAKALLKEAVILPLVIPDFFKGIRRPWKGVLMVGPPGTGKTMLAKAVATECGTTFFNISSSTLTSKWRGESEKLVRVLFEMGVLMVGPPGTGKTMLAKAVATECGTTFFNVSSSTLTSKYHGESEKLVRILFEMARFYAPSTIFIDEIDSIGSKRGGGQEHEASRRVKSELLTQMDGVTATQSTDEEGENKIVMVLAATNFPWDLDEALRRRLEKRIYIPLPTEQGREDLLKINLKGVELASDVKLAEVAKKLDGYSGADITNVCRDAAMMSFRRRISGLNAEQIRMIPKEELELPPTMEDFTNAIKKVNKSVSNDDLERKKMAEIADSESDHQPDVDHHSFNPDNVNTAESSTFNPDHMMEVEKVAGAGSPVDSIDPMSWSGDSLDHSLRVEEVPITAGGDNAGVQCKSPAEKRQRMDDSSSELMRGSPRPHTGDDHSESSGKGSSLDDSRKSPDTREKDAQRKEKDKEREERIRLQQKKMAEDRAKKLEEMREQQRLAQEKREKQLELRRMKIEELRRRDEERRLAVEERRRKLENQDRARKEAIIQKSNDRLTRYEQWKAQMSSRKGGISYVIGFGSRAPRTVCQPLERRRSSSHSTIYRRSPQGSDADSYIPHRRAYSACSVRRHCCIDINKLMGQAPSGPPPTRPKSTMNLSHREPVKLRERTTPRKPRPASVAGSTPAFSPNVKKSADSRSKSTDRLSRPRERSKPPTPRLFPKKDVDSQKKDKDTPKKETPKEVTRRDLSKDLTKKEKTPLKKETPKREKDEQNKQEKASEKKQTPVKQPDTKTPTKTVSKDAKKEVKAKKVVATTPEKEKALLDQKPESEGKEEKEASENVPEKSEVPSHDAETKEITAAEDKVTDIEPEKSPAVSPASSPEPEEEKPKTPSPKPGTPEPKGQKTPPTAPGTPEKSATRALSPKPGTPEPITARAASPKPGTPSSAAKSKKELELEEYKNKLAEKRRQAREKAEREAEIERQRQEQLRLQEEERQRREEEEQRRMEEEAQQLAALARQAEEERLRKAIEAEELRKKEEQERLEQERKAKEEAEQKAREEAERAERERQEKAKKDELERQERKKRLEMIMKRVKSDSPMSASTENLRSEGMTSSLSSSLIGSLTGSSEKLLDDQKSSENGVTFNLEDANGEGGKPQETPASKFKSPLLQKLVENKSQNGGSETPKFKSPLLQNLLGKKGRLNLDKLDSEKSDGSDSEKNDGKPENGDYVPSEGSDSGLRVKSSSQGELTLEKSDSIESEEDSNSSDSKGETVIQSSESVSVHNGGVHQELVDSSISMTTNDSLGTSFSVDSSLSASRSEQVPHESEFEEVIDLNNRNKQLANTEDLLNLNTVENLDNRDAGADIIPKPIIAFEDNATRRQEVSVVTNGVTMGTDDSTNHQNGSEDGTPTGVSSSSVILSHHVVTSSAGSTPGSRTSTPMDALWQQLEKTMVSSIDRVRSTLEDHGVGEGDEDSESEEGHIWRMVQGDSPYTIEFAGMVDNFRVVILP</sequence>
<evidence type="ECO:0000256" key="8">
    <source>
        <dbReference type="HAMAP-Rule" id="MF_03023"/>
    </source>
</evidence>
<protein>
    <recommendedName>
        <fullName evidence="8">Katanin p60 ATPase-containing subunit A1</fullName>
        <shortName evidence="8">Katanin p60 subunit A1</shortName>
        <ecNumber evidence="8">5.6.1.1</ecNumber>
    </recommendedName>
    <alternativeName>
        <fullName evidence="8">p60 katanin</fullName>
    </alternativeName>
</protein>
<feature type="compositionally biased region" description="Polar residues" evidence="9">
    <location>
        <begin position="556"/>
        <end position="567"/>
    </location>
</feature>
<dbReference type="Gene3D" id="3.40.50.300">
    <property type="entry name" value="P-loop containing nucleotide triphosphate hydrolases"/>
    <property type="match status" value="2"/>
</dbReference>
<evidence type="ECO:0000256" key="6">
    <source>
        <dbReference type="ARBA" id="ARBA00023212"/>
    </source>
</evidence>
<feature type="compositionally biased region" description="Basic and acidic residues" evidence="9">
    <location>
        <begin position="1229"/>
        <end position="1305"/>
    </location>
</feature>
<dbReference type="InterPro" id="IPR003960">
    <property type="entry name" value="ATPase_AAA_CS"/>
</dbReference>
<dbReference type="PANTHER" id="PTHR23074">
    <property type="entry name" value="AAA DOMAIN-CONTAINING"/>
    <property type="match status" value="1"/>
</dbReference>
<feature type="region of interest" description="Disordered" evidence="9">
    <location>
        <begin position="540"/>
        <end position="567"/>
    </location>
</feature>
<feature type="compositionally biased region" description="Basic and acidic residues" evidence="9">
    <location>
        <begin position="870"/>
        <end position="882"/>
    </location>
</feature>
<dbReference type="InterPro" id="IPR048611">
    <property type="entry name" value="KATNA1_MIT"/>
</dbReference>
<evidence type="ECO:0000256" key="2">
    <source>
        <dbReference type="ARBA" id="ARBA00022490"/>
    </source>
</evidence>
<feature type="compositionally biased region" description="Basic and acidic residues" evidence="9">
    <location>
        <begin position="624"/>
        <end position="633"/>
    </location>
</feature>
<reference evidence="11" key="1">
    <citation type="journal article" date="2012" name="Nature">
        <title>The oyster genome reveals stress adaptation and complexity of shell formation.</title>
        <authorList>
            <person name="Zhang G."/>
            <person name="Fang X."/>
            <person name="Guo X."/>
            <person name="Li L."/>
            <person name="Luo R."/>
            <person name="Xu F."/>
            <person name="Yang P."/>
            <person name="Zhang L."/>
            <person name="Wang X."/>
            <person name="Qi H."/>
            <person name="Xiong Z."/>
            <person name="Que H."/>
            <person name="Xie Y."/>
            <person name="Holland P.W."/>
            <person name="Paps J."/>
            <person name="Zhu Y."/>
            <person name="Wu F."/>
            <person name="Chen Y."/>
            <person name="Wang J."/>
            <person name="Peng C."/>
            <person name="Meng J."/>
            <person name="Yang L."/>
            <person name="Liu J."/>
            <person name="Wen B."/>
            <person name="Zhang N."/>
            <person name="Huang Z."/>
            <person name="Zhu Q."/>
            <person name="Feng Y."/>
            <person name="Mount A."/>
            <person name="Hedgecock D."/>
            <person name="Xu Z."/>
            <person name="Liu Y."/>
            <person name="Domazet-Loso T."/>
            <person name="Du Y."/>
            <person name="Sun X."/>
            <person name="Zhang S."/>
            <person name="Liu B."/>
            <person name="Cheng P."/>
            <person name="Jiang X."/>
            <person name="Li J."/>
            <person name="Fan D."/>
            <person name="Wang W."/>
            <person name="Fu W."/>
            <person name="Wang T."/>
            <person name="Wang B."/>
            <person name="Zhang J."/>
            <person name="Peng Z."/>
            <person name="Li Y."/>
            <person name="Li N."/>
            <person name="Wang J."/>
            <person name="Chen M."/>
            <person name="He Y."/>
            <person name="Tan F."/>
            <person name="Song X."/>
            <person name="Zheng Q."/>
            <person name="Huang R."/>
            <person name="Yang H."/>
            <person name="Du X."/>
            <person name="Chen L."/>
            <person name="Yang M."/>
            <person name="Gaffney P.M."/>
            <person name="Wang S."/>
            <person name="Luo L."/>
            <person name="She Z."/>
            <person name="Ming Y."/>
            <person name="Huang W."/>
            <person name="Zhang S."/>
            <person name="Huang B."/>
            <person name="Zhang Y."/>
            <person name="Qu T."/>
            <person name="Ni P."/>
            <person name="Miao G."/>
            <person name="Wang J."/>
            <person name="Wang Q."/>
            <person name="Steinberg C.E."/>
            <person name="Wang H."/>
            <person name="Li N."/>
            <person name="Qian L."/>
            <person name="Zhang G."/>
            <person name="Li Y."/>
            <person name="Yang H."/>
            <person name="Liu X."/>
            <person name="Wang J."/>
            <person name="Yin Y."/>
            <person name="Wang J."/>
        </authorList>
    </citation>
    <scope>NUCLEOTIDE SEQUENCE [LARGE SCALE GENOMIC DNA]</scope>
    <source>
        <strain evidence="11">05x7-T-G4-1.051#20</strain>
    </source>
</reference>
<proteinExistence type="inferred from homology"/>
<keyword evidence="5 8" id="KW-0067">ATP-binding</keyword>
<dbReference type="GO" id="GO:0051301">
    <property type="term" value="P:cell division"/>
    <property type="evidence" value="ECO:0007669"/>
    <property type="project" value="UniProtKB-KW"/>
</dbReference>
<dbReference type="SUPFAM" id="SSF52540">
    <property type="entry name" value="P-loop containing nucleoside triphosphate hydrolases"/>
    <property type="match status" value="2"/>
</dbReference>
<dbReference type="FunFam" id="3.40.50.300:FF:002850">
    <property type="entry name" value="Katanin p60 ATPase-containing subunit A-like 2"/>
    <property type="match status" value="1"/>
</dbReference>
<keyword evidence="7 8" id="KW-0413">Isomerase</keyword>
<dbReference type="InParanoid" id="K1QG70"/>
<feature type="compositionally biased region" description="Basic and acidic residues" evidence="9">
    <location>
        <begin position="90"/>
        <end position="105"/>
    </location>
</feature>
<dbReference type="InterPro" id="IPR050304">
    <property type="entry name" value="MT-severing_AAA_ATPase"/>
</dbReference>
<dbReference type="InterPro" id="IPR003593">
    <property type="entry name" value="AAA+_ATPase"/>
</dbReference>
<feature type="compositionally biased region" description="Low complexity" evidence="9">
    <location>
        <begin position="1083"/>
        <end position="1092"/>
    </location>
</feature>
<organism evidence="11">
    <name type="scientific">Magallana gigas</name>
    <name type="common">Pacific oyster</name>
    <name type="synonym">Crassostrea gigas</name>
    <dbReference type="NCBI Taxonomy" id="29159"/>
    <lineage>
        <taxon>Eukaryota</taxon>
        <taxon>Metazoa</taxon>
        <taxon>Spiralia</taxon>
        <taxon>Lophotrochozoa</taxon>
        <taxon>Mollusca</taxon>
        <taxon>Bivalvia</taxon>
        <taxon>Autobranchia</taxon>
        <taxon>Pteriomorphia</taxon>
        <taxon>Ostreida</taxon>
        <taxon>Ostreoidea</taxon>
        <taxon>Ostreidae</taxon>
        <taxon>Magallana</taxon>
    </lineage>
</organism>
<keyword evidence="8" id="KW-0131">Cell cycle</keyword>
<comment type="subcellular location">
    <subcellularLocation>
        <location evidence="1 8">Cytoplasm</location>
        <location evidence="1 8">Cytoskeleton</location>
        <location evidence="1 8">Spindle</location>
    </subcellularLocation>
    <subcellularLocation>
        <location evidence="8">Cytoplasm</location>
    </subcellularLocation>
    <subcellularLocation>
        <location evidence="8">Cytoplasm</location>
        <location evidence="8">Cytoskeleton</location>
        <location evidence="8">Microtubule organizing center</location>
        <location evidence="8">Centrosome</location>
    </subcellularLocation>
    <subcellularLocation>
        <location evidence="8">Cytoplasm</location>
        <location evidence="8">Cytoskeleton</location>
        <location evidence="8">Spindle pole</location>
    </subcellularLocation>
    <text evidence="8">Predominantly cytoplasmic. Also localized to the interphase centrosome and the mitotic spindle poles. Enhanced recruitment to the mitotic spindle poles requires microtubules and interaction with KATNB1.</text>
</comment>
<keyword evidence="8" id="KW-0498">Mitosis</keyword>
<dbReference type="GO" id="GO:0051013">
    <property type="term" value="P:microtubule severing"/>
    <property type="evidence" value="ECO:0007669"/>
    <property type="project" value="UniProtKB-UniRule"/>
</dbReference>
<evidence type="ECO:0000256" key="1">
    <source>
        <dbReference type="ARBA" id="ARBA00004186"/>
    </source>
</evidence>
<dbReference type="PANTHER" id="PTHR23074:SF19">
    <property type="entry name" value="KATANIN P60 ATPASE-CONTAINING SUBUNIT A1"/>
    <property type="match status" value="1"/>
</dbReference>
<evidence type="ECO:0000256" key="9">
    <source>
        <dbReference type="SAM" id="MobiDB-lite"/>
    </source>
</evidence>
<dbReference type="HOGENOM" id="CLU_240387_0_0_1"/>
<comment type="similarity">
    <text evidence="8">Belongs to the AAA ATPase family. Katanin p60 subunit A1 subfamily.</text>
</comment>
<dbReference type="FunFam" id="1.10.8.60:FF:000025">
    <property type="entry name" value="Katanin p60 ATPase-containing subunit A1"/>
    <property type="match status" value="1"/>
</dbReference>
<evidence type="ECO:0000259" key="10">
    <source>
        <dbReference type="SMART" id="SM00382"/>
    </source>
</evidence>
<dbReference type="Pfam" id="PF17862">
    <property type="entry name" value="AAA_lid_3"/>
    <property type="match status" value="1"/>
</dbReference>
<feature type="compositionally biased region" description="Basic and acidic residues" evidence="9">
    <location>
        <begin position="932"/>
        <end position="994"/>
    </location>
</feature>
<feature type="region of interest" description="Disordered" evidence="9">
    <location>
        <begin position="609"/>
        <end position="702"/>
    </location>
</feature>
<dbReference type="GO" id="GO:0005874">
    <property type="term" value="C:microtubule"/>
    <property type="evidence" value="ECO:0007669"/>
    <property type="project" value="UniProtKB-KW"/>
</dbReference>
<dbReference type="EC" id="5.6.1.1" evidence="8"/>
<keyword evidence="6 8" id="KW-0206">Cytoskeleton</keyword>
<feature type="region of interest" description="Disordered" evidence="9">
    <location>
        <begin position="1599"/>
        <end position="1624"/>
    </location>
</feature>
<feature type="region of interest" description="Disordered" evidence="9">
    <location>
        <begin position="850"/>
        <end position="1494"/>
    </location>
</feature>
<feature type="compositionally biased region" description="Polar residues" evidence="9">
    <location>
        <begin position="66"/>
        <end position="82"/>
    </location>
</feature>
<feature type="compositionally biased region" description="Basic and acidic residues" evidence="9">
    <location>
        <begin position="167"/>
        <end position="187"/>
    </location>
</feature>
<dbReference type="GO" id="GO:0016887">
    <property type="term" value="F:ATP hydrolysis activity"/>
    <property type="evidence" value="ECO:0007669"/>
    <property type="project" value="InterPro"/>
</dbReference>